<organism evidence="2 3">
    <name type="scientific">Paenibacillus spongiae</name>
    <dbReference type="NCBI Taxonomy" id="2909671"/>
    <lineage>
        <taxon>Bacteria</taxon>
        <taxon>Bacillati</taxon>
        <taxon>Bacillota</taxon>
        <taxon>Bacilli</taxon>
        <taxon>Bacillales</taxon>
        <taxon>Paenibacillaceae</taxon>
        <taxon>Paenibacillus</taxon>
    </lineage>
</organism>
<proteinExistence type="predicted"/>
<name>A0ABY5S165_9BACL</name>
<keyword evidence="3" id="KW-1185">Reference proteome</keyword>
<accession>A0ABY5S165</accession>
<dbReference type="Proteomes" id="UP001057877">
    <property type="component" value="Chromosome"/>
</dbReference>
<evidence type="ECO:0000259" key="1">
    <source>
        <dbReference type="Pfam" id="PF01323"/>
    </source>
</evidence>
<dbReference type="Pfam" id="PF01323">
    <property type="entry name" value="DSBA"/>
    <property type="match status" value="1"/>
</dbReference>
<dbReference type="PANTHER" id="PTHR13887:SF41">
    <property type="entry name" value="THIOREDOXIN SUPERFAMILY PROTEIN"/>
    <property type="match status" value="1"/>
</dbReference>
<evidence type="ECO:0000313" key="2">
    <source>
        <dbReference type="EMBL" id="UVI27394.1"/>
    </source>
</evidence>
<dbReference type="PANTHER" id="PTHR13887">
    <property type="entry name" value="GLUTATHIONE S-TRANSFERASE KAPPA"/>
    <property type="match status" value="1"/>
</dbReference>
<gene>
    <name evidence="2" type="ORF">L1F29_18140</name>
</gene>
<sequence length="240" mass="27608">MIFSNEKNNMKVEIWADFACPFCYIGKRRFEQALSRLPFRDHVQVVYRSFELDPHAPKQVPYDVYDMLSKKFGMSRQQAITGNENLKSQAAAVGLEFHFEGLVLTNTFDAHRLRHYAKQHGKDLVISELLYRAYFNENKNVSDYDTLADLATEAGLNREDTLTMLFGTQFSELVRKEEADSRILGITGVPFYYIDRKFALSGAQSEEMFLSALQEAWNEQNRDDVSSSSENCVDGTCYIK</sequence>
<reference evidence="2" key="1">
    <citation type="submission" date="2022-01" db="EMBL/GenBank/DDBJ databases">
        <title>Paenibacillus spongiae sp. nov., isolated from marine sponge.</title>
        <authorList>
            <person name="Li Z."/>
            <person name="Zhang M."/>
        </authorList>
    </citation>
    <scope>NUCLEOTIDE SEQUENCE</scope>
    <source>
        <strain evidence="2">PHS-Z3</strain>
    </source>
</reference>
<dbReference type="SUPFAM" id="SSF52833">
    <property type="entry name" value="Thioredoxin-like"/>
    <property type="match status" value="1"/>
</dbReference>
<feature type="domain" description="DSBA-like thioredoxin" evidence="1">
    <location>
        <begin position="12"/>
        <end position="214"/>
    </location>
</feature>
<evidence type="ECO:0000313" key="3">
    <source>
        <dbReference type="Proteomes" id="UP001057877"/>
    </source>
</evidence>
<dbReference type="CDD" id="cd03024">
    <property type="entry name" value="DsbA_FrnE"/>
    <property type="match status" value="1"/>
</dbReference>
<dbReference type="InterPro" id="IPR001853">
    <property type="entry name" value="DSBA-like_thioredoxin_dom"/>
</dbReference>
<dbReference type="InterPro" id="IPR036249">
    <property type="entry name" value="Thioredoxin-like_sf"/>
</dbReference>
<protein>
    <submittedName>
        <fullName evidence="2">DsbA family oxidoreductase</fullName>
    </submittedName>
</protein>
<dbReference type="EMBL" id="CP091430">
    <property type="protein sequence ID" value="UVI27394.1"/>
    <property type="molecule type" value="Genomic_DNA"/>
</dbReference>
<dbReference type="Gene3D" id="3.40.30.10">
    <property type="entry name" value="Glutaredoxin"/>
    <property type="match status" value="1"/>
</dbReference>
<dbReference type="RefSeq" id="WP_258383480.1">
    <property type="nucleotide sequence ID" value="NZ_CP091430.1"/>
</dbReference>